<evidence type="ECO:0000256" key="2">
    <source>
        <dbReference type="ARBA" id="ARBA00023125"/>
    </source>
</evidence>
<keyword evidence="2" id="KW-0238">DNA-binding</keyword>
<comment type="caution">
    <text evidence="5">The sequence shown here is derived from an EMBL/GenBank/DDBJ whole genome shotgun (WGS) entry which is preliminary data.</text>
</comment>
<evidence type="ECO:0000313" key="6">
    <source>
        <dbReference type="Proteomes" id="UP001596028"/>
    </source>
</evidence>
<dbReference type="PANTHER" id="PTHR35790:SF4">
    <property type="entry name" value="HTH-TYPE TRANSCRIPTIONAL REGULATOR PCHR"/>
    <property type="match status" value="1"/>
</dbReference>
<protein>
    <submittedName>
        <fullName evidence="5">MarR family transcriptional regulator</fullName>
    </submittedName>
</protein>
<dbReference type="InterPro" id="IPR036390">
    <property type="entry name" value="WH_DNA-bd_sf"/>
</dbReference>
<dbReference type="Gene3D" id="1.10.10.10">
    <property type="entry name" value="Winged helix-like DNA-binding domain superfamily/Winged helix DNA-binding domain"/>
    <property type="match status" value="1"/>
</dbReference>
<dbReference type="Proteomes" id="UP001596028">
    <property type="component" value="Unassembled WGS sequence"/>
</dbReference>
<sequence length="166" mass="19186">MNSSEGLKRLLYSRFLHFSHLTEQLFATESEEFADFARLEGLSSFPTNLTSVHTIDCIGHNEPINNTSIAEKMNLSKASITKISTKLLEEGYIKRSQMNDNKKEVYFSLTPKGRQIFEVHARMHVIIEHRFIDSMNDFSESELQAVLKFFQMIIQHNDEKIAKGKE</sequence>
<organism evidence="5 6">
    <name type="scientific">Cohnella hongkongensis</name>
    <dbReference type="NCBI Taxonomy" id="178337"/>
    <lineage>
        <taxon>Bacteria</taxon>
        <taxon>Bacillati</taxon>
        <taxon>Bacillota</taxon>
        <taxon>Bacilli</taxon>
        <taxon>Bacillales</taxon>
        <taxon>Paenibacillaceae</taxon>
        <taxon>Cohnella</taxon>
    </lineage>
</organism>
<dbReference type="InterPro" id="IPR036388">
    <property type="entry name" value="WH-like_DNA-bd_sf"/>
</dbReference>
<dbReference type="PRINTS" id="PR00598">
    <property type="entry name" value="HTHMARR"/>
</dbReference>
<dbReference type="EMBL" id="JBHSEP010000040">
    <property type="protein sequence ID" value="MFC4602038.1"/>
    <property type="molecule type" value="Genomic_DNA"/>
</dbReference>
<dbReference type="InterPro" id="IPR000835">
    <property type="entry name" value="HTH_MarR-typ"/>
</dbReference>
<dbReference type="RefSeq" id="WP_378102979.1">
    <property type="nucleotide sequence ID" value="NZ_JBHSEP010000040.1"/>
</dbReference>
<reference evidence="6" key="1">
    <citation type="journal article" date="2019" name="Int. J. Syst. Evol. Microbiol.">
        <title>The Global Catalogue of Microorganisms (GCM) 10K type strain sequencing project: providing services to taxonomists for standard genome sequencing and annotation.</title>
        <authorList>
            <consortium name="The Broad Institute Genomics Platform"/>
            <consortium name="The Broad Institute Genome Sequencing Center for Infectious Disease"/>
            <person name="Wu L."/>
            <person name="Ma J."/>
        </authorList>
    </citation>
    <scope>NUCLEOTIDE SEQUENCE [LARGE SCALE GENOMIC DNA]</scope>
    <source>
        <strain evidence="6">CCUG 49571</strain>
    </source>
</reference>
<dbReference type="Pfam" id="PF01047">
    <property type="entry name" value="MarR"/>
    <property type="match status" value="1"/>
</dbReference>
<keyword evidence="1" id="KW-0805">Transcription regulation</keyword>
<evidence type="ECO:0000256" key="3">
    <source>
        <dbReference type="ARBA" id="ARBA00023163"/>
    </source>
</evidence>
<proteinExistence type="predicted"/>
<dbReference type="SMART" id="SM00347">
    <property type="entry name" value="HTH_MARR"/>
    <property type="match status" value="1"/>
</dbReference>
<name>A0ABV9FL85_9BACL</name>
<feature type="domain" description="HTH marR-type" evidence="4">
    <location>
        <begin position="4"/>
        <end position="155"/>
    </location>
</feature>
<dbReference type="PROSITE" id="PS50995">
    <property type="entry name" value="HTH_MARR_2"/>
    <property type="match status" value="1"/>
</dbReference>
<accession>A0ABV9FL85</accession>
<dbReference type="PROSITE" id="PS01117">
    <property type="entry name" value="HTH_MARR_1"/>
    <property type="match status" value="1"/>
</dbReference>
<dbReference type="SUPFAM" id="SSF46785">
    <property type="entry name" value="Winged helix' DNA-binding domain"/>
    <property type="match status" value="1"/>
</dbReference>
<dbReference type="InterPro" id="IPR052067">
    <property type="entry name" value="Metal_resp_HTH_trans_reg"/>
</dbReference>
<evidence type="ECO:0000259" key="4">
    <source>
        <dbReference type="PROSITE" id="PS50995"/>
    </source>
</evidence>
<dbReference type="PANTHER" id="PTHR35790">
    <property type="entry name" value="HTH-TYPE TRANSCRIPTIONAL REGULATOR PCHR"/>
    <property type="match status" value="1"/>
</dbReference>
<dbReference type="InterPro" id="IPR023187">
    <property type="entry name" value="Tscrpt_reg_MarR-type_CS"/>
</dbReference>
<evidence type="ECO:0000313" key="5">
    <source>
        <dbReference type="EMBL" id="MFC4602038.1"/>
    </source>
</evidence>
<keyword evidence="3" id="KW-0804">Transcription</keyword>
<gene>
    <name evidence="5" type="ORF">ACFO3S_27730</name>
</gene>
<evidence type="ECO:0000256" key="1">
    <source>
        <dbReference type="ARBA" id="ARBA00023015"/>
    </source>
</evidence>
<keyword evidence="6" id="KW-1185">Reference proteome</keyword>